<comment type="caution">
    <text evidence="2">The sequence shown here is derived from an EMBL/GenBank/DDBJ whole genome shotgun (WGS) entry which is preliminary data.</text>
</comment>
<protein>
    <submittedName>
        <fullName evidence="2">Ig-like domain-containing protein</fullName>
    </submittedName>
</protein>
<dbReference type="InterPro" id="IPR044016">
    <property type="entry name" value="Big_13"/>
</dbReference>
<evidence type="ECO:0000313" key="3">
    <source>
        <dbReference type="Proteomes" id="UP001362100"/>
    </source>
</evidence>
<evidence type="ECO:0000259" key="1">
    <source>
        <dbReference type="Pfam" id="PF19077"/>
    </source>
</evidence>
<dbReference type="RefSeq" id="WP_180822456.1">
    <property type="nucleotide sequence ID" value="NZ_JACAWY010000001.1"/>
</dbReference>
<sequence>MEESKKNSVHRSSHENATLSVLSTAPAHVSAHAASSPAEEQTVIINASTAETKPVSIWYVADYEHDGQILRGGIYENAAPRFVGTADPGTLITIFDGDKQIGQVVANIEGNWHFTPNPPLEIGPRNLVFSSGISSDSFDYVVLAEGSQIIELKAQAFDRDERSIPLIPGDKIEDTTPRFVGLADPNITITVYDHGKPIATVISDDEGTWYFFPTLGLGEYSLTFDAGNGNTTKPFNFEIIGSAEPEEPVIVEPVDPVIEGPETQLITIEEVNQNTNYVWERIAENGTTIDTTPRFNGKAGANVQITVYDNGQPIGVTTSNARGEWVFTPQLDGGEHNISFKAGEGSESKVFSFTIDANITIEAVNQNTNYVWELITENGTTNDTTPRFNGKSSPNVQITVYDNGKPIGFTTANARGEWVFTPELSGGMHNISFKDAKGNESKVFSFTIDAQITIEEVNQNINYVWESIAENGTTIDTTPRFNGKASPNVLITVYDNGEPIGSTTSNARGEWVFTPELSGGVHNISFKDAQGNGSKVFSFTIDANITIEAVNQDTNYVWERISENGSTNDTTPRFNGKASPNVLITVLDNGQPIGSTTSNARGEWVFTPELGGGEHHISFKDAQGNQSKVFSFTIDAQITIEEVYQSSNYVWERIAENGTTNDTTPRFNGKASPNVLITVYDNGEPIGSMTSNARGEWIYTPELGSGLHNISFKDAQGNASKVFSFTIVLAESQPIIVDEVYDNAHSAWQLVTENGITNDTTPRFNGTSGANLRINVYDNGQPIGFTMSDHNGKWVFTPELKAGAHSFTFKAGEGSESDAFNFTVEVMPITITHAYDDSQGYQRDFERNTTINDSTPRFVGHAEPGKKITVYDNGQPIGIITPDHSGYWSYTALLNSGAHKIVFKSGEDNQTDPFDFTVVTPDSQPITVDDAYDDSLGYSQNFARHATINDTSPSFSGQAGPNAKITVYDHGQPIGTAVSNAWGYWSYTAELKGGAHSITFKAGEGSESEAYDFTVAATPVTIDRAFDDSVGYDREVGDNATVSDTAPHFNGKAAPNTVITVFDNGVPIGSVLSSWGGRWNFEQELGAGKHIITVKSEDGSVSDPFTIYITAPVKAPEVTIDRAFDDSAGYDREVGDNDSVKDTAPRFNGTAKPNTLITIFDNGVPIGSVVSSWGGRWNFEQELGGGEHVITVQGEDGSESDPFTLYIDAPVEPGPDPEPQPVRKTEIDYGFAKVGNKVGHLKQHDVIQDDKPALAGFAEPNSLITIYDNDVIIGVARTSNLGTWSFIVHDYLGQGSHNFVAKADNGQDSDPFVLVVKVPVSANAVYANSGEESSWNSTADTTPDLRGGGPKNVVINLYEGENWIGSVKTLADGSWTFTFTEPLSIGPHHIVAVAEEGNTSETYTFDITEPSVVEPPVEPEVTYTVTRASDDVLEHGHVLANGETDDATPRLYGQATRYAMVQIFDNGNKIGEVRADVSGIWTFEPEIALTLGKHDITAGPDVQHQGPAFSFTVVAPDPENPLPIQIIYEVSNAYDSVLESGRIPQNGESDDAAPRFSGHASRYALVHIFDNGVKIGETRAEASGLWTFKPEPALSLGRHEISAGPDAEHYGPAFVFTVVAPDPENPLPKGTTYEVTSAYDNFFKSGFIKANGESDDNAPFLAGKADSNALVKIFDNGVQIGETRASATGSWTYQVETALTLGKHNITAGSNVKYHGEAFTFTLVPAAAERILVVEGVSTYNEGVERFGIGHSTAIYDNTPSFSGIAAVGSVVTITINGKTHGTALTNEYGRWNFDVTEPLKSGNNLVKVTGEGQVESIDFSFELASPYDIAILCSVYDDQQGEILIGNGQISSDSTPTLKGFAGQDILLEILDNGKPIGSVQTLQDGSWSFIVPELQDGPHSIVVKSLYLESHPNNFNVQSAPAESEASLLNISAADLLSSAEPALFSEDADVQQPAAQPLSIAQADMAVETQSGVVNNAARAMIESEEQNYSVM</sequence>
<reference evidence="2 3" key="1">
    <citation type="submission" date="2023-12" db="EMBL/GenBank/DDBJ databases">
        <title>Gut-associated functions are favored during microbiome assembly across C. elegans life.</title>
        <authorList>
            <person name="Zimmermann J."/>
        </authorList>
    </citation>
    <scope>NUCLEOTIDE SEQUENCE [LARGE SCALE GENOMIC DNA]</scope>
    <source>
        <strain evidence="2 3">BIGb0393</strain>
    </source>
</reference>
<feature type="domain" description="Bacterial Ig-like" evidence="1">
    <location>
        <begin position="753"/>
        <end position="824"/>
    </location>
</feature>
<organism evidence="2 3">
    <name type="scientific">Pantoea nemavictus</name>
    <dbReference type="NCBI Taxonomy" id="2726955"/>
    <lineage>
        <taxon>Bacteria</taxon>
        <taxon>Pseudomonadati</taxon>
        <taxon>Pseudomonadota</taxon>
        <taxon>Gammaproteobacteria</taxon>
        <taxon>Enterobacterales</taxon>
        <taxon>Erwiniaceae</taxon>
        <taxon>Pantoea</taxon>
    </lineage>
</organism>
<dbReference type="Gene3D" id="2.60.40.10">
    <property type="entry name" value="Immunoglobulins"/>
    <property type="match status" value="14"/>
</dbReference>
<evidence type="ECO:0000313" key="2">
    <source>
        <dbReference type="EMBL" id="MEJ5044782.1"/>
    </source>
</evidence>
<keyword evidence="3" id="KW-1185">Reference proteome</keyword>
<feature type="domain" description="Bacterial Ig-like" evidence="1">
    <location>
        <begin position="470"/>
        <end position="542"/>
    </location>
</feature>
<dbReference type="Pfam" id="PF19077">
    <property type="entry name" value="Big_13"/>
    <property type="match status" value="7"/>
</dbReference>
<proteinExistence type="predicted"/>
<gene>
    <name evidence="2" type="ORF">WH298_06085</name>
</gene>
<dbReference type="Gene3D" id="3.30.420.430">
    <property type="match status" value="2"/>
</dbReference>
<feature type="domain" description="Bacterial Ig-like" evidence="1">
    <location>
        <begin position="563"/>
        <end position="635"/>
    </location>
</feature>
<feature type="domain" description="Bacterial Ig-like" evidence="1">
    <location>
        <begin position="1318"/>
        <end position="1407"/>
    </location>
</feature>
<accession>A0ABU8PQH4</accession>
<dbReference type="InterPro" id="IPR013783">
    <property type="entry name" value="Ig-like_fold"/>
</dbReference>
<dbReference type="EMBL" id="JBBGZW010000001">
    <property type="protein sequence ID" value="MEJ5044782.1"/>
    <property type="molecule type" value="Genomic_DNA"/>
</dbReference>
<dbReference type="Proteomes" id="UP001362100">
    <property type="component" value="Unassembled WGS sequence"/>
</dbReference>
<feature type="domain" description="Bacterial Ig-like" evidence="1">
    <location>
        <begin position="284"/>
        <end position="356"/>
    </location>
</feature>
<feature type="domain" description="Bacterial Ig-like" evidence="1">
    <location>
        <begin position="377"/>
        <end position="449"/>
    </location>
</feature>
<feature type="domain" description="Bacterial Ig-like" evidence="1">
    <location>
        <begin position="656"/>
        <end position="723"/>
    </location>
</feature>
<name>A0ABU8PQH4_9GAMM</name>